<dbReference type="EMBL" id="HBUE01298994">
    <property type="protein sequence ID" value="CAG6577798.1"/>
    <property type="molecule type" value="Transcribed_RNA"/>
</dbReference>
<protein>
    <submittedName>
        <fullName evidence="1">(northern house mosquito) hypothetical protein</fullName>
    </submittedName>
</protein>
<accession>A0A8D8MCN6</accession>
<sequence length="117" mass="11844">MAAEAGTTAERRRRLQLADHLGGKFGSAHALPARLATGMAHGEVTLPRLAANSVAQHARSLQAVATALGAVQRDLVVGPGDATREARTQLGAQIFDGEDGLGADLEGGCGGHGRAGQ</sequence>
<dbReference type="EMBL" id="HBUE01298987">
    <property type="protein sequence ID" value="CAG6577793.1"/>
    <property type="molecule type" value="Transcribed_RNA"/>
</dbReference>
<dbReference type="EMBL" id="HBUE01298985">
    <property type="protein sequence ID" value="CAG6577791.1"/>
    <property type="molecule type" value="Transcribed_RNA"/>
</dbReference>
<dbReference type="EMBL" id="HBUE01193041">
    <property type="protein sequence ID" value="CAG6526088.1"/>
    <property type="molecule type" value="Transcribed_RNA"/>
</dbReference>
<dbReference type="AlphaFoldDB" id="A0A8D8MCN6"/>
<organism evidence="1">
    <name type="scientific">Culex pipiens</name>
    <name type="common">House mosquito</name>
    <dbReference type="NCBI Taxonomy" id="7175"/>
    <lineage>
        <taxon>Eukaryota</taxon>
        <taxon>Metazoa</taxon>
        <taxon>Ecdysozoa</taxon>
        <taxon>Arthropoda</taxon>
        <taxon>Hexapoda</taxon>
        <taxon>Insecta</taxon>
        <taxon>Pterygota</taxon>
        <taxon>Neoptera</taxon>
        <taxon>Endopterygota</taxon>
        <taxon>Diptera</taxon>
        <taxon>Nematocera</taxon>
        <taxon>Culicoidea</taxon>
        <taxon>Culicidae</taxon>
        <taxon>Culicinae</taxon>
        <taxon>Culicini</taxon>
        <taxon>Culex</taxon>
        <taxon>Culex</taxon>
    </lineage>
</organism>
<dbReference type="EMBL" id="HBUE01298988">
    <property type="protein sequence ID" value="CAG6577795.1"/>
    <property type="molecule type" value="Transcribed_RNA"/>
</dbReference>
<reference evidence="1" key="1">
    <citation type="submission" date="2021-05" db="EMBL/GenBank/DDBJ databases">
        <authorList>
            <person name="Alioto T."/>
            <person name="Alioto T."/>
            <person name="Gomez Garrido J."/>
        </authorList>
    </citation>
    <scope>NUCLEOTIDE SEQUENCE</scope>
</reference>
<evidence type="ECO:0000313" key="1">
    <source>
        <dbReference type="EMBL" id="CAG6526088.1"/>
    </source>
</evidence>
<dbReference type="EMBL" id="HBUE01193035">
    <property type="protein sequence ID" value="CAG6526085.1"/>
    <property type="molecule type" value="Transcribed_RNA"/>
</dbReference>
<dbReference type="EMBL" id="HBUE01193032">
    <property type="protein sequence ID" value="CAG6526081.1"/>
    <property type="molecule type" value="Transcribed_RNA"/>
</dbReference>
<dbReference type="EMBL" id="HBUE01193034">
    <property type="protein sequence ID" value="CAG6526083.1"/>
    <property type="molecule type" value="Transcribed_RNA"/>
</dbReference>
<proteinExistence type="predicted"/>
<name>A0A8D8MCN6_CULPI</name>